<accession>A0A2P6V5B1</accession>
<dbReference type="EMBL" id="LHPF02000028">
    <property type="protein sequence ID" value="PSC69278.1"/>
    <property type="molecule type" value="Genomic_DNA"/>
</dbReference>
<dbReference type="OrthoDB" id="202415at2759"/>
<protein>
    <submittedName>
        <fullName evidence="3">O-glucosyltransferase rumi</fullName>
    </submittedName>
</protein>
<feature type="domain" description="Glycosyl transferase CAP10" evidence="2">
    <location>
        <begin position="62"/>
        <end position="326"/>
    </location>
</feature>
<feature type="compositionally biased region" description="Gly residues" evidence="1">
    <location>
        <begin position="366"/>
        <end position="378"/>
    </location>
</feature>
<evidence type="ECO:0000313" key="4">
    <source>
        <dbReference type="Proteomes" id="UP000239649"/>
    </source>
</evidence>
<dbReference type="SMART" id="SM00672">
    <property type="entry name" value="CAP10"/>
    <property type="match status" value="1"/>
</dbReference>
<evidence type="ECO:0000313" key="3">
    <source>
        <dbReference type="EMBL" id="PSC69278.1"/>
    </source>
</evidence>
<evidence type="ECO:0000259" key="2">
    <source>
        <dbReference type="SMART" id="SM00672"/>
    </source>
</evidence>
<feature type="compositionally biased region" description="Gly residues" evidence="1">
    <location>
        <begin position="349"/>
        <end position="359"/>
    </location>
</feature>
<dbReference type="Proteomes" id="UP000239649">
    <property type="component" value="Unassembled WGS sequence"/>
</dbReference>
<feature type="compositionally biased region" description="Low complexity" evidence="1">
    <location>
        <begin position="335"/>
        <end position="348"/>
    </location>
</feature>
<sequence>MDEVILRLDDRTGRVAMDVLQIAPPNQMHKKRCMLGLLQDAVEAHNDELAAVLRGVGGGRQMSFIVETEDFGITWRAQKNKLPAFAMCTDDNHSDIPVPDFTYYCYPEARYNNSSWPAIQALLQHKSDMVAWHERHSELFHRSNWAVGPRRVLMPLLQAYDNGTAEMSATDAFGAELDIENTGFVQVKQGQATRKHDSFVWLDGQCDYKYLIHTAGFSYSGGLKYKMACGSMVFKFDSTYQEFFEPALQDQVHVVKLPARHDGVDPALFKNLTAPLIKQVVQRTINLDHTPPIPRQAQAFVREQLTMEALHCYWLGALQRYAQLFFLPDKTQQAAAAAAQQQQEQRQQGDGGAGGGGGDASAAAARGGGGGGGEGKLP</sequence>
<comment type="caution">
    <text evidence="3">The sequence shown here is derived from an EMBL/GenBank/DDBJ whole genome shotgun (WGS) entry which is preliminary data.</text>
</comment>
<dbReference type="Pfam" id="PF05686">
    <property type="entry name" value="Glyco_transf_90"/>
    <property type="match status" value="1"/>
</dbReference>
<evidence type="ECO:0000256" key="1">
    <source>
        <dbReference type="SAM" id="MobiDB-lite"/>
    </source>
</evidence>
<feature type="region of interest" description="Disordered" evidence="1">
    <location>
        <begin position="335"/>
        <end position="378"/>
    </location>
</feature>
<keyword evidence="4" id="KW-1185">Reference proteome</keyword>
<dbReference type="InterPro" id="IPR006598">
    <property type="entry name" value="CAP10"/>
</dbReference>
<name>A0A2P6V5B1_9CHLO</name>
<dbReference type="InterPro" id="IPR051091">
    <property type="entry name" value="O-Glucosyltr/Glycosyltrsf_90"/>
</dbReference>
<dbReference type="GO" id="GO:0016740">
    <property type="term" value="F:transferase activity"/>
    <property type="evidence" value="ECO:0007669"/>
    <property type="project" value="UniProtKB-KW"/>
</dbReference>
<organism evidence="3 4">
    <name type="scientific">Micractinium conductrix</name>
    <dbReference type="NCBI Taxonomy" id="554055"/>
    <lineage>
        <taxon>Eukaryota</taxon>
        <taxon>Viridiplantae</taxon>
        <taxon>Chlorophyta</taxon>
        <taxon>core chlorophytes</taxon>
        <taxon>Trebouxiophyceae</taxon>
        <taxon>Chlorellales</taxon>
        <taxon>Chlorellaceae</taxon>
        <taxon>Chlorella clade</taxon>
        <taxon>Micractinium</taxon>
    </lineage>
</organism>
<dbReference type="PANTHER" id="PTHR12203">
    <property type="entry name" value="KDEL LYS-ASP-GLU-LEU CONTAINING - RELATED"/>
    <property type="match status" value="1"/>
</dbReference>
<dbReference type="PANTHER" id="PTHR12203:SF107">
    <property type="entry name" value="GLYCOSYL TRANSFERASE CAP10 DOMAIN-CONTAINING PROTEIN"/>
    <property type="match status" value="1"/>
</dbReference>
<gene>
    <name evidence="3" type="ORF">C2E20_7264</name>
</gene>
<dbReference type="AlphaFoldDB" id="A0A2P6V5B1"/>
<reference evidence="3 4" key="1">
    <citation type="journal article" date="2018" name="Plant J.">
        <title>Genome sequences of Chlorella sorokiniana UTEX 1602 and Micractinium conductrix SAG 241.80: implications to maltose excretion by a green alga.</title>
        <authorList>
            <person name="Arriola M.B."/>
            <person name="Velmurugan N."/>
            <person name="Zhang Y."/>
            <person name="Plunkett M.H."/>
            <person name="Hondzo H."/>
            <person name="Barney B.M."/>
        </authorList>
    </citation>
    <scope>NUCLEOTIDE SEQUENCE [LARGE SCALE GENOMIC DNA]</scope>
    <source>
        <strain evidence="3 4">SAG 241.80</strain>
    </source>
</reference>
<proteinExistence type="predicted"/>